<feature type="coiled-coil region" evidence="13">
    <location>
        <begin position="141"/>
        <end position="182"/>
    </location>
</feature>
<dbReference type="Pfam" id="PF21137">
    <property type="entry name" value="ANM3_C2H2_Zf"/>
    <property type="match status" value="1"/>
</dbReference>
<dbReference type="GO" id="GO:0042054">
    <property type="term" value="F:histone methyltransferase activity"/>
    <property type="evidence" value="ECO:0007669"/>
    <property type="project" value="TreeGrafter"/>
</dbReference>
<dbReference type="GO" id="GO:0008270">
    <property type="term" value="F:zinc ion binding"/>
    <property type="evidence" value="ECO:0007669"/>
    <property type="project" value="UniProtKB-KW"/>
</dbReference>
<evidence type="ECO:0000256" key="11">
    <source>
        <dbReference type="ARBA" id="ARBA00049303"/>
    </source>
</evidence>
<dbReference type="AlphaFoldDB" id="A0A0A1WYI9"/>
<dbReference type="Pfam" id="PF22528">
    <property type="entry name" value="PRMT_C"/>
    <property type="match status" value="1"/>
</dbReference>
<keyword evidence="4 12" id="KW-0489">Methyltransferase</keyword>
<keyword evidence="7" id="KW-0479">Metal-binding</keyword>
<evidence type="ECO:0000259" key="14">
    <source>
        <dbReference type="Pfam" id="PF21137"/>
    </source>
</evidence>
<dbReference type="InterPro" id="IPR049482">
    <property type="entry name" value="ANM3-like_C2H2_Zf"/>
</dbReference>
<evidence type="ECO:0000259" key="15">
    <source>
        <dbReference type="Pfam" id="PF22528"/>
    </source>
</evidence>
<dbReference type="SUPFAM" id="SSF53335">
    <property type="entry name" value="S-adenosyl-L-methionine-dependent methyltransferases"/>
    <property type="match status" value="1"/>
</dbReference>
<sequence length="520" mass="59047">MDQDIPELVDEEHNDACANGASGSDDDDDFYEVDMGMEAVQCLFCEEQLPCVEKGLEHLKQGHSVDFQILKSKFHMDQYAFIKLINCIRCEEVPAKKVLAADIPFWNDEKYLKAREYEAWLSYDYDEMPRAAVIDHDGATKNDLLSTIKSLQEKVKEQELLLEQAREDMTKMRVSFQRLLDNEPTPTTNERNRKLKAPNSVASLSLEADSSYFSSYAHFGIHHEMLSDVVRTTSYRDALILNKEYVHGKDVLDVGCGTSILSIFASQAGAKSVVGIDNSDIIYSAMDIVKRNNINNVTLVKGRLEDTNLPQEKFDIIISEWMGYFLLFEGMLDSVIYARDTHLKPDGILLPNRCTMSIVGYGSESLYKDQVTYWDNVYGLNMSNMRKEVLHEPLIDVVDAGHILTEANIVADLNLLKVDLNYSNFTYSFDLKCIKSGELSAFVGYFDTFFDLPVPVMFSTSPNSKPTHWKQVVFFLEKTQKIAVGDTVKGIIVCRRSRNSARSLDITIESFGNKCTYYLD</sequence>
<dbReference type="Pfam" id="PF06325">
    <property type="entry name" value="PrmA"/>
    <property type="match status" value="1"/>
</dbReference>
<dbReference type="PANTHER" id="PTHR11006">
    <property type="entry name" value="PROTEIN ARGININE N-METHYLTRANSFERASE"/>
    <property type="match status" value="1"/>
</dbReference>
<evidence type="ECO:0000256" key="5">
    <source>
        <dbReference type="ARBA" id="ARBA00022679"/>
    </source>
</evidence>
<reference evidence="16" key="1">
    <citation type="submission" date="2014-11" db="EMBL/GenBank/DDBJ databases">
        <authorList>
            <person name="Geib S."/>
        </authorList>
    </citation>
    <scope>NUCLEOTIDE SEQUENCE</scope>
</reference>
<accession>A0A0A1WYI9</accession>
<protein>
    <recommendedName>
        <fullName evidence="2">type I protein arginine methyltransferase</fullName>
        <ecNumber evidence="2">2.1.1.319</ecNumber>
    </recommendedName>
</protein>
<dbReference type="Gene3D" id="3.40.50.150">
    <property type="entry name" value="Vaccinia Virus protein VP39"/>
    <property type="match status" value="1"/>
</dbReference>
<dbReference type="InterPro" id="IPR029063">
    <property type="entry name" value="SAM-dependent_MTases_sf"/>
</dbReference>
<dbReference type="InterPro" id="IPR055135">
    <property type="entry name" value="PRMT_dom"/>
</dbReference>
<evidence type="ECO:0000256" key="2">
    <source>
        <dbReference type="ARBA" id="ARBA00011925"/>
    </source>
</evidence>
<evidence type="ECO:0000256" key="3">
    <source>
        <dbReference type="ARBA" id="ARBA00022490"/>
    </source>
</evidence>
<keyword evidence="3" id="KW-0963">Cytoplasm</keyword>
<dbReference type="PROSITE" id="PS51678">
    <property type="entry name" value="SAM_MT_PRMT"/>
    <property type="match status" value="1"/>
</dbReference>
<dbReference type="PANTHER" id="PTHR11006:SF53">
    <property type="entry name" value="PROTEIN ARGININE N-METHYLTRANSFERASE 3"/>
    <property type="match status" value="1"/>
</dbReference>
<dbReference type="GO" id="GO:0032259">
    <property type="term" value="P:methylation"/>
    <property type="evidence" value="ECO:0007669"/>
    <property type="project" value="UniProtKB-KW"/>
</dbReference>
<name>A0A0A1WYI9_ZEUCU</name>
<comment type="subcellular location">
    <subcellularLocation>
        <location evidence="1">Cytoplasm</location>
        <location evidence="1">Cytosol</location>
    </subcellularLocation>
</comment>
<dbReference type="EMBL" id="GBXI01010576">
    <property type="protein sequence ID" value="JAD03716.1"/>
    <property type="molecule type" value="Transcribed_RNA"/>
</dbReference>
<dbReference type="SUPFAM" id="SSF57667">
    <property type="entry name" value="beta-beta-alpha zinc fingers"/>
    <property type="match status" value="1"/>
</dbReference>
<dbReference type="EC" id="2.1.1.319" evidence="2"/>
<feature type="domain" description="Protein arginine N-methyltransferase" evidence="15">
    <location>
        <begin position="357"/>
        <end position="509"/>
    </location>
</feature>
<comment type="catalytic activity">
    <reaction evidence="11">
        <text>L-arginyl-[protein] + S-adenosyl-L-methionine = N(omega)-methyl-L-arginyl-[protein] + S-adenosyl-L-homocysteine + H(+)</text>
        <dbReference type="Rhea" id="RHEA:48100"/>
        <dbReference type="Rhea" id="RHEA-COMP:10532"/>
        <dbReference type="Rhea" id="RHEA-COMP:11990"/>
        <dbReference type="ChEBI" id="CHEBI:15378"/>
        <dbReference type="ChEBI" id="CHEBI:29965"/>
        <dbReference type="ChEBI" id="CHEBI:57856"/>
        <dbReference type="ChEBI" id="CHEBI:59789"/>
        <dbReference type="ChEBI" id="CHEBI:65280"/>
    </reaction>
    <physiologicalReaction direction="left-to-right" evidence="11">
        <dbReference type="Rhea" id="RHEA:48101"/>
    </physiologicalReaction>
</comment>
<keyword evidence="9" id="KW-0862">Zinc</keyword>
<evidence type="ECO:0000256" key="8">
    <source>
        <dbReference type="ARBA" id="ARBA00022771"/>
    </source>
</evidence>
<dbReference type="FunFam" id="3.40.50.150:FF:000003">
    <property type="entry name" value="Blast:Protein arginine N-methyltransferase 1"/>
    <property type="match status" value="1"/>
</dbReference>
<evidence type="ECO:0000256" key="10">
    <source>
        <dbReference type="ARBA" id="ARBA00047384"/>
    </source>
</evidence>
<comment type="catalytic activity">
    <reaction evidence="10">
        <text>L-arginyl-[protein] + 2 S-adenosyl-L-methionine = N(omega),N(omega)-dimethyl-L-arginyl-[protein] + 2 S-adenosyl-L-homocysteine + 2 H(+)</text>
        <dbReference type="Rhea" id="RHEA:48096"/>
        <dbReference type="Rhea" id="RHEA-COMP:10532"/>
        <dbReference type="Rhea" id="RHEA-COMP:11991"/>
        <dbReference type="ChEBI" id="CHEBI:15378"/>
        <dbReference type="ChEBI" id="CHEBI:29965"/>
        <dbReference type="ChEBI" id="CHEBI:57856"/>
        <dbReference type="ChEBI" id="CHEBI:59789"/>
        <dbReference type="ChEBI" id="CHEBI:61897"/>
        <dbReference type="EC" id="2.1.1.319"/>
    </reaction>
    <physiologicalReaction direction="left-to-right" evidence="10">
        <dbReference type="Rhea" id="RHEA:48097"/>
    </physiologicalReaction>
</comment>
<dbReference type="InterPro" id="IPR036236">
    <property type="entry name" value="Znf_C2H2_sf"/>
</dbReference>
<dbReference type="GO" id="GO:0035242">
    <property type="term" value="F:protein-arginine omega-N asymmetric methyltransferase activity"/>
    <property type="evidence" value="ECO:0007669"/>
    <property type="project" value="UniProtKB-EC"/>
</dbReference>
<reference evidence="16" key="2">
    <citation type="journal article" date="2015" name="Gigascience">
        <title>Reconstructing a comprehensive transcriptome assembly of a white-pupal translocated strain of the pest fruit fly Bactrocera cucurbitae.</title>
        <authorList>
            <person name="Sim S.B."/>
            <person name="Calla B."/>
            <person name="Hall B."/>
            <person name="DeRego T."/>
            <person name="Geib S.M."/>
        </authorList>
    </citation>
    <scope>NUCLEOTIDE SEQUENCE</scope>
</reference>
<evidence type="ECO:0000256" key="6">
    <source>
        <dbReference type="ARBA" id="ARBA00022691"/>
    </source>
</evidence>
<keyword evidence="5 12" id="KW-0808">Transferase</keyword>
<evidence type="ECO:0000256" key="1">
    <source>
        <dbReference type="ARBA" id="ARBA00004514"/>
    </source>
</evidence>
<evidence type="ECO:0000256" key="12">
    <source>
        <dbReference type="PROSITE-ProRule" id="PRU01015"/>
    </source>
</evidence>
<keyword evidence="13" id="KW-0175">Coiled coil</keyword>
<proteinExistence type="predicted"/>
<organism evidence="16">
    <name type="scientific">Zeugodacus cucurbitae</name>
    <name type="common">Melon fruit fly</name>
    <name type="synonym">Bactrocera cucurbitae</name>
    <dbReference type="NCBI Taxonomy" id="28588"/>
    <lineage>
        <taxon>Eukaryota</taxon>
        <taxon>Metazoa</taxon>
        <taxon>Ecdysozoa</taxon>
        <taxon>Arthropoda</taxon>
        <taxon>Hexapoda</taxon>
        <taxon>Insecta</taxon>
        <taxon>Pterygota</taxon>
        <taxon>Neoptera</taxon>
        <taxon>Endopterygota</taxon>
        <taxon>Diptera</taxon>
        <taxon>Brachycera</taxon>
        <taxon>Muscomorpha</taxon>
        <taxon>Tephritoidea</taxon>
        <taxon>Tephritidae</taxon>
        <taxon>Zeugodacus</taxon>
        <taxon>Zeugodacus</taxon>
    </lineage>
</organism>
<dbReference type="InterPro" id="IPR025799">
    <property type="entry name" value="Arg_MeTrfase"/>
</dbReference>
<evidence type="ECO:0000256" key="7">
    <source>
        <dbReference type="ARBA" id="ARBA00022723"/>
    </source>
</evidence>
<gene>
    <name evidence="16" type="primary">PRMT3</name>
    <name evidence="16" type="ORF">g.8463</name>
</gene>
<feature type="domain" description="Protein arginine N-methyltransferase 3-like C2H2 zinc finger" evidence="14">
    <location>
        <begin position="71"/>
        <end position="113"/>
    </location>
</feature>
<evidence type="ECO:0000313" key="16">
    <source>
        <dbReference type="EMBL" id="JAD03716.1"/>
    </source>
</evidence>
<dbReference type="GO" id="GO:0005634">
    <property type="term" value="C:nucleus"/>
    <property type="evidence" value="ECO:0007669"/>
    <property type="project" value="TreeGrafter"/>
</dbReference>
<keyword evidence="8" id="KW-0863">Zinc-finger</keyword>
<evidence type="ECO:0000256" key="4">
    <source>
        <dbReference type="ARBA" id="ARBA00022603"/>
    </source>
</evidence>
<dbReference type="GO" id="GO:0005829">
    <property type="term" value="C:cytosol"/>
    <property type="evidence" value="ECO:0007669"/>
    <property type="project" value="UniProtKB-SubCell"/>
</dbReference>
<dbReference type="CDD" id="cd02440">
    <property type="entry name" value="AdoMet_MTases"/>
    <property type="match status" value="1"/>
</dbReference>
<dbReference type="Gene3D" id="2.70.160.11">
    <property type="entry name" value="Hnrnp arginine n-methyltransferase1"/>
    <property type="match status" value="1"/>
</dbReference>
<evidence type="ECO:0000256" key="13">
    <source>
        <dbReference type="SAM" id="Coils"/>
    </source>
</evidence>
<keyword evidence="6 12" id="KW-0949">S-adenosyl-L-methionine</keyword>
<evidence type="ECO:0000256" key="9">
    <source>
        <dbReference type="ARBA" id="ARBA00022833"/>
    </source>
</evidence>